<dbReference type="SUPFAM" id="SSF103473">
    <property type="entry name" value="MFS general substrate transporter"/>
    <property type="match status" value="1"/>
</dbReference>
<feature type="transmembrane region" description="Helical" evidence="7">
    <location>
        <begin position="111"/>
        <end position="134"/>
    </location>
</feature>
<dbReference type="AlphaFoldDB" id="A0A9P7YD88"/>
<sequence>MDGTVTSTALPTIVDNLGTEGLYVWFVNALFLSSTCALPLYGKLANIFGWRWVTIAAVAIFTLGSGICGGARNSAMMIAGRTIQGLGVGGTLVMIDIIVSDLLPLRLRQKYMGIVFAVFMVGTTIGPFVGGIIVQNTTWRWIFWINLPVGEYDRETKLWGKITRIDFLGNVVLMASSASTSFRVLLPLLFGFAGTAGFHFLQASKWVVEPTMPGHLFTSRTTVSGYLQAFTNSMLMSWSIYFLPVYFQAVLSSTPARSGIQFLPSVITGVPFAIVGYQIIQAIGSGMLMSAVLPGLQAELPESDMAAITATYQFIRCYGAIWGFAVPAAIFNSQFTNLAGKISDEKVRNLLRGGAAYSYVSRDFINSFGPIVRGEIIKVDQDALKLIWQVALGISIFSFLIMFMEREIKLRTVLETEFGLKKGEKSKT</sequence>
<proteinExistence type="predicted"/>
<dbReference type="Proteomes" id="UP000824998">
    <property type="component" value="Unassembled WGS sequence"/>
</dbReference>
<evidence type="ECO:0000259" key="8">
    <source>
        <dbReference type="PROSITE" id="PS50850"/>
    </source>
</evidence>
<evidence type="ECO:0000256" key="5">
    <source>
        <dbReference type="ARBA" id="ARBA00023136"/>
    </source>
</evidence>
<accession>A0A9P7YD88</accession>
<gene>
    <name evidence="9" type="ORF">BJ875DRAFT_507033</name>
</gene>
<dbReference type="PANTHER" id="PTHR23501">
    <property type="entry name" value="MAJOR FACILITATOR SUPERFAMILY"/>
    <property type="match status" value="1"/>
</dbReference>
<feature type="transmembrane region" description="Helical" evidence="7">
    <location>
        <begin position="225"/>
        <end position="247"/>
    </location>
</feature>
<keyword evidence="4 7" id="KW-1133">Transmembrane helix</keyword>
<dbReference type="OrthoDB" id="10021397at2759"/>
<comment type="subcellular location">
    <subcellularLocation>
        <location evidence="1">Membrane</location>
        <topology evidence="1">Multi-pass membrane protein</topology>
    </subcellularLocation>
</comment>
<evidence type="ECO:0000256" key="7">
    <source>
        <dbReference type="SAM" id="Phobius"/>
    </source>
</evidence>
<dbReference type="EMBL" id="MU251638">
    <property type="protein sequence ID" value="KAG9230883.1"/>
    <property type="molecule type" value="Genomic_DNA"/>
</dbReference>
<organism evidence="9 10">
    <name type="scientific">Amylocarpus encephaloides</name>
    <dbReference type="NCBI Taxonomy" id="45428"/>
    <lineage>
        <taxon>Eukaryota</taxon>
        <taxon>Fungi</taxon>
        <taxon>Dikarya</taxon>
        <taxon>Ascomycota</taxon>
        <taxon>Pezizomycotina</taxon>
        <taxon>Leotiomycetes</taxon>
        <taxon>Helotiales</taxon>
        <taxon>Helotiales incertae sedis</taxon>
        <taxon>Amylocarpus</taxon>
    </lineage>
</organism>
<dbReference type="InterPro" id="IPR036259">
    <property type="entry name" value="MFS_trans_sf"/>
</dbReference>
<evidence type="ECO:0000313" key="10">
    <source>
        <dbReference type="Proteomes" id="UP000824998"/>
    </source>
</evidence>
<dbReference type="GO" id="GO:0022857">
    <property type="term" value="F:transmembrane transporter activity"/>
    <property type="evidence" value="ECO:0007669"/>
    <property type="project" value="InterPro"/>
</dbReference>
<dbReference type="Pfam" id="PF07690">
    <property type="entry name" value="MFS_1"/>
    <property type="match status" value="1"/>
</dbReference>
<evidence type="ECO:0000256" key="6">
    <source>
        <dbReference type="ARBA" id="ARBA00023180"/>
    </source>
</evidence>
<dbReference type="InterPro" id="IPR011701">
    <property type="entry name" value="MFS"/>
</dbReference>
<feature type="transmembrane region" description="Helical" evidence="7">
    <location>
        <begin position="53"/>
        <end position="72"/>
    </location>
</feature>
<keyword evidence="2" id="KW-0813">Transport</keyword>
<feature type="transmembrane region" description="Helical" evidence="7">
    <location>
        <begin position="386"/>
        <end position="404"/>
    </location>
</feature>
<evidence type="ECO:0000256" key="3">
    <source>
        <dbReference type="ARBA" id="ARBA00022692"/>
    </source>
</evidence>
<keyword evidence="3 7" id="KW-0812">Transmembrane</keyword>
<dbReference type="GO" id="GO:0005886">
    <property type="term" value="C:plasma membrane"/>
    <property type="evidence" value="ECO:0007669"/>
    <property type="project" value="TreeGrafter"/>
</dbReference>
<keyword evidence="5 7" id="KW-0472">Membrane</keyword>
<keyword evidence="10" id="KW-1185">Reference proteome</keyword>
<dbReference type="Gene3D" id="1.20.1720.10">
    <property type="entry name" value="Multidrug resistance protein D"/>
    <property type="match status" value="1"/>
</dbReference>
<dbReference type="PANTHER" id="PTHR23501:SF187">
    <property type="entry name" value="MAJOR FACILITATOR SUPERFAMILY (MFS) PROFILE DOMAIN-CONTAINING PROTEIN"/>
    <property type="match status" value="1"/>
</dbReference>
<evidence type="ECO:0000256" key="1">
    <source>
        <dbReference type="ARBA" id="ARBA00004141"/>
    </source>
</evidence>
<evidence type="ECO:0000256" key="4">
    <source>
        <dbReference type="ARBA" id="ARBA00022989"/>
    </source>
</evidence>
<feature type="transmembrane region" description="Helical" evidence="7">
    <location>
        <begin position="184"/>
        <end position="204"/>
    </location>
</feature>
<protein>
    <submittedName>
        <fullName evidence="9">Major facilitator superfamily domain-containing protein</fullName>
    </submittedName>
</protein>
<feature type="domain" description="Major facilitator superfamily (MFS) profile" evidence="8">
    <location>
        <begin position="1"/>
        <end position="409"/>
    </location>
</feature>
<name>A0A9P7YD88_9HELO</name>
<dbReference type="PROSITE" id="PS50850">
    <property type="entry name" value="MFS"/>
    <property type="match status" value="1"/>
</dbReference>
<evidence type="ECO:0000313" key="9">
    <source>
        <dbReference type="EMBL" id="KAG9230883.1"/>
    </source>
</evidence>
<feature type="transmembrane region" description="Helical" evidence="7">
    <location>
        <begin position="78"/>
        <end position="99"/>
    </location>
</feature>
<feature type="transmembrane region" description="Helical" evidence="7">
    <location>
        <begin position="22"/>
        <end position="41"/>
    </location>
</feature>
<keyword evidence="6" id="KW-0325">Glycoprotein</keyword>
<dbReference type="InterPro" id="IPR020846">
    <property type="entry name" value="MFS_dom"/>
</dbReference>
<comment type="caution">
    <text evidence="9">The sequence shown here is derived from an EMBL/GenBank/DDBJ whole genome shotgun (WGS) entry which is preliminary data.</text>
</comment>
<feature type="transmembrane region" description="Helical" evidence="7">
    <location>
        <begin position="259"/>
        <end position="280"/>
    </location>
</feature>
<evidence type="ECO:0000256" key="2">
    <source>
        <dbReference type="ARBA" id="ARBA00022448"/>
    </source>
</evidence>
<reference evidence="9" key="1">
    <citation type="journal article" date="2021" name="IMA Fungus">
        <title>Genomic characterization of three marine fungi, including Emericellopsis atlantica sp. nov. with signatures of a generalist lifestyle and marine biomass degradation.</title>
        <authorList>
            <person name="Hagestad O.C."/>
            <person name="Hou L."/>
            <person name="Andersen J.H."/>
            <person name="Hansen E.H."/>
            <person name="Altermark B."/>
            <person name="Li C."/>
            <person name="Kuhnert E."/>
            <person name="Cox R.J."/>
            <person name="Crous P.W."/>
            <person name="Spatafora J.W."/>
            <person name="Lail K."/>
            <person name="Amirebrahimi M."/>
            <person name="Lipzen A."/>
            <person name="Pangilinan J."/>
            <person name="Andreopoulos W."/>
            <person name="Hayes R.D."/>
            <person name="Ng V."/>
            <person name="Grigoriev I.V."/>
            <person name="Jackson S.A."/>
            <person name="Sutton T.D.S."/>
            <person name="Dobson A.D.W."/>
            <person name="Rama T."/>
        </authorList>
    </citation>
    <scope>NUCLEOTIDE SEQUENCE</scope>
    <source>
        <strain evidence="9">TRa018bII</strain>
    </source>
</reference>